<reference evidence="1 2" key="1">
    <citation type="submission" date="2017-05" db="EMBL/GenBank/DDBJ databases">
        <authorList>
            <person name="Varghese N."/>
            <person name="Submissions S."/>
        </authorList>
    </citation>
    <scope>NUCLEOTIDE SEQUENCE [LARGE SCALE GENOMIC DNA]</scope>
    <source>
        <strain evidence="1 2">DSM 15360</strain>
    </source>
</reference>
<name>A0ABY1PB50_9BACT</name>
<organism evidence="1 2">
    <name type="scientific">Algoriphagus winogradskyi</name>
    <dbReference type="NCBI Taxonomy" id="237017"/>
    <lineage>
        <taxon>Bacteria</taxon>
        <taxon>Pseudomonadati</taxon>
        <taxon>Bacteroidota</taxon>
        <taxon>Cytophagia</taxon>
        <taxon>Cytophagales</taxon>
        <taxon>Cyclobacteriaceae</taxon>
        <taxon>Algoriphagus</taxon>
    </lineage>
</organism>
<keyword evidence="2" id="KW-1185">Reference proteome</keyword>
<protein>
    <submittedName>
        <fullName evidence="1">Uncharacterized protein</fullName>
    </submittedName>
</protein>
<sequence>MGNLTYSITKLYNQQNPPFLTGFVISKEPKLIKAKLKTSRGLHRSSDNQHPTPLILQEIPQYIIQNSAMLVVSNLNF</sequence>
<dbReference type="EMBL" id="FXUA01000006">
    <property type="protein sequence ID" value="SMP29627.1"/>
    <property type="molecule type" value="Genomic_DNA"/>
</dbReference>
<proteinExistence type="predicted"/>
<comment type="caution">
    <text evidence="1">The sequence shown here is derived from an EMBL/GenBank/DDBJ whole genome shotgun (WGS) entry which is preliminary data.</text>
</comment>
<dbReference type="Proteomes" id="UP001157915">
    <property type="component" value="Unassembled WGS sequence"/>
</dbReference>
<gene>
    <name evidence="1" type="ORF">SAMN06265367_106146</name>
</gene>
<accession>A0ABY1PB50</accession>
<evidence type="ECO:0000313" key="2">
    <source>
        <dbReference type="Proteomes" id="UP001157915"/>
    </source>
</evidence>
<evidence type="ECO:0000313" key="1">
    <source>
        <dbReference type="EMBL" id="SMP29627.1"/>
    </source>
</evidence>